<keyword evidence="3" id="KW-0285">Flavoprotein</keyword>
<dbReference type="Gene3D" id="3.30.70.2740">
    <property type="match status" value="1"/>
</dbReference>
<dbReference type="InterPro" id="IPR016164">
    <property type="entry name" value="FAD-linked_Oxase-like_C"/>
</dbReference>
<name>A0A1C3WR28_9HYPH</name>
<dbReference type="Gene3D" id="3.30.465.10">
    <property type="match status" value="1"/>
</dbReference>
<proteinExistence type="inferred from homology"/>
<dbReference type="GO" id="GO:0016491">
    <property type="term" value="F:oxidoreductase activity"/>
    <property type="evidence" value="ECO:0007669"/>
    <property type="project" value="UniProtKB-KW"/>
</dbReference>
<dbReference type="RefSeq" id="WP_037191029.1">
    <property type="nucleotide sequence ID" value="NZ_FMAF01000015.1"/>
</dbReference>
<dbReference type="InterPro" id="IPR051264">
    <property type="entry name" value="FAD-oxidored/transferase_4"/>
</dbReference>
<evidence type="ECO:0000256" key="1">
    <source>
        <dbReference type="ARBA" id="ARBA00001974"/>
    </source>
</evidence>
<dbReference type="InterPro" id="IPR016169">
    <property type="entry name" value="FAD-bd_PCMH_sub2"/>
</dbReference>
<dbReference type="PANTHER" id="PTHR43716:SF1">
    <property type="entry name" value="D-2-HYDROXYGLUTARATE DEHYDROGENASE, MITOCHONDRIAL"/>
    <property type="match status" value="1"/>
</dbReference>
<keyword evidence="4" id="KW-0274">FAD</keyword>
<dbReference type="InterPro" id="IPR016171">
    <property type="entry name" value="Vanillyl_alc_oxidase_C-sub2"/>
</dbReference>
<evidence type="ECO:0000313" key="8">
    <source>
        <dbReference type="Proteomes" id="UP000199205"/>
    </source>
</evidence>
<dbReference type="FunFam" id="1.10.45.10:FF:000001">
    <property type="entry name" value="D-lactate dehydrogenase mitochondrial"/>
    <property type="match status" value="1"/>
</dbReference>
<gene>
    <name evidence="7" type="ORF">GA0061101_115103</name>
</gene>
<dbReference type="PANTHER" id="PTHR43716">
    <property type="entry name" value="D-2-HYDROXYGLUTARATE DEHYDROGENASE, MITOCHONDRIAL"/>
    <property type="match status" value="1"/>
</dbReference>
<sequence length="463" mass="49813">MREDFIQSLNEELGADVLFGADIPARFRNDWAGLEPVTPLALVRPRTTEQISATLRLCDRFKISVVPQGGLTGLAGGARPIEGGVALSLDRMNGIDEIDPVMATMTVQAGTPLGVIQRAAEEAGLFFGLDLGARDSCVIGGNLSTNAGGNRVIRFGMAREHVLGLEVVLPDGTIVRSLNKMLKNNAGYDLKQLFIGSEGTLGIITRAVLRLQAKPAALASALCGCSGFPAMLELLKSARLRMGSALIAFEVMWPSFYDFMTGNLPELRRALSEPHGIYVLIEAGGRDADENRTMLEHILSDALEEGWVSDAVLSSSEREARELWAVRDSVSEYGRLMGPQTAFDVGLPTSVAGSVVSEIEAAMKNRWPDAIALSYGHIGDSNLHFVCNIPSLGKSQPHKEITELVFTAVGRAGGTISAEHGIGLLKKPYLKLSRTPEELALMERIKRAIDPNNILNTGKVLTI</sequence>
<dbReference type="OrthoDB" id="9809290at2"/>
<dbReference type="GO" id="GO:0071949">
    <property type="term" value="F:FAD binding"/>
    <property type="evidence" value="ECO:0007669"/>
    <property type="project" value="InterPro"/>
</dbReference>
<organism evidence="7 8">
    <name type="scientific">Rhizobium lusitanum</name>
    <dbReference type="NCBI Taxonomy" id="293958"/>
    <lineage>
        <taxon>Bacteria</taxon>
        <taxon>Pseudomonadati</taxon>
        <taxon>Pseudomonadota</taxon>
        <taxon>Alphaproteobacteria</taxon>
        <taxon>Hyphomicrobiales</taxon>
        <taxon>Rhizobiaceae</taxon>
        <taxon>Rhizobium/Agrobacterium group</taxon>
        <taxon>Rhizobium</taxon>
    </lineage>
</organism>
<evidence type="ECO:0000259" key="6">
    <source>
        <dbReference type="PROSITE" id="PS51387"/>
    </source>
</evidence>
<evidence type="ECO:0000256" key="3">
    <source>
        <dbReference type="ARBA" id="ARBA00022630"/>
    </source>
</evidence>
<dbReference type="Pfam" id="PF02913">
    <property type="entry name" value="FAD-oxidase_C"/>
    <property type="match status" value="1"/>
</dbReference>
<evidence type="ECO:0000256" key="4">
    <source>
        <dbReference type="ARBA" id="ARBA00022827"/>
    </source>
</evidence>
<keyword evidence="5" id="KW-0560">Oxidoreductase</keyword>
<evidence type="ECO:0000256" key="5">
    <source>
        <dbReference type="ARBA" id="ARBA00023002"/>
    </source>
</evidence>
<dbReference type="Proteomes" id="UP000199205">
    <property type="component" value="Unassembled WGS sequence"/>
</dbReference>
<dbReference type="Pfam" id="PF01565">
    <property type="entry name" value="FAD_binding_4"/>
    <property type="match status" value="1"/>
</dbReference>
<feature type="domain" description="FAD-binding PCMH-type" evidence="6">
    <location>
        <begin position="35"/>
        <end position="214"/>
    </location>
</feature>
<comment type="cofactor">
    <cofactor evidence="1">
        <name>FAD</name>
        <dbReference type="ChEBI" id="CHEBI:57692"/>
    </cofactor>
</comment>
<comment type="similarity">
    <text evidence="2">Belongs to the FAD-binding oxidoreductase/transferase type 4 family.</text>
</comment>
<dbReference type="AlphaFoldDB" id="A0A1C3WR28"/>
<protein>
    <submittedName>
        <fullName evidence="7">FAD/FMN-containing dehydrogenase</fullName>
    </submittedName>
</protein>
<dbReference type="PROSITE" id="PS51387">
    <property type="entry name" value="FAD_PCMH"/>
    <property type="match status" value="1"/>
</dbReference>
<dbReference type="GO" id="GO:0022904">
    <property type="term" value="P:respiratory electron transport chain"/>
    <property type="evidence" value="ECO:0007669"/>
    <property type="project" value="TreeGrafter"/>
</dbReference>
<dbReference type="Gene3D" id="3.30.70.2190">
    <property type="match status" value="1"/>
</dbReference>
<dbReference type="EMBL" id="FMAF01000015">
    <property type="protein sequence ID" value="SCB42408.1"/>
    <property type="molecule type" value="Genomic_DNA"/>
</dbReference>
<dbReference type="InterPro" id="IPR036318">
    <property type="entry name" value="FAD-bd_PCMH-like_sf"/>
</dbReference>
<reference evidence="7 8" key="1">
    <citation type="submission" date="2016-08" db="EMBL/GenBank/DDBJ databases">
        <authorList>
            <person name="Seilhamer J.J."/>
        </authorList>
    </citation>
    <scope>NUCLEOTIDE SEQUENCE [LARGE SCALE GENOMIC DNA]</scope>
    <source>
        <strain evidence="7 8">P1-7</strain>
    </source>
</reference>
<dbReference type="InterPro" id="IPR004113">
    <property type="entry name" value="FAD-bd_oxidored_4_C"/>
</dbReference>
<evidence type="ECO:0000313" key="7">
    <source>
        <dbReference type="EMBL" id="SCB42408.1"/>
    </source>
</evidence>
<dbReference type="Gene3D" id="1.10.45.10">
    <property type="entry name" value="Vanillyl-alcohol Oxidase, Chain A, domain 4"/>
    <property type="match status" value="1"/>
</dbReference>
<dbReference type="SUPFAM" id="SSF55103">
    <property type="entry name" value="FAD-linked oxidases, C-terminal domain"/>
    <property type="match status" value="1"/>
</dbReference>
<dbReference type="InterPro" id="IPR016166">
    <property type="entry name" value="FAD-bd_PCMH"/>
</dbReference>
<dbReference type="InterPro" id="IPR006094">
    <property type="entry name" value="Oxid_FAD_bind_N"/>
</dbReference>
<accession>A0A1C3WR28</accession>
<evidence type="ECO:0000256" key="2">
    <source>
        <dbReference type="ARBA" id="ARBA00008000"/>
    </source>
</evidence>
<dbReference type="SUPFAM" id="SSF56176">
    <property type="entry name" value="FAD-binding/transporter-associated domain-like"/>
    <property type="match status" value="1"/>
</dbReference>